<dbReference type="RefSeq" id="WP_330482480.1">
    <property type="nucleotide sequence ID" value="NZ_JAZBJZ010000011.1"/>
</dbReference>
<keyword evidence="2" id="KW-1185">Reference proteome</keyword>
<dbReference type="InterPro" id="IPR046297">
    <property type="entry name" value="DUF6334"/>
</dbReference>
<comment type="caution">
    <text evidence="1">The sequence shown here is derived from an EMBL/GenBank/DDBJ whole genome shotgun (WGS) entry which is preliminary data.</text>
</comment>
<gene>
    <name evidence="1" type="ORF">V2H45_04750</name>
</gene>
<accession>A0AAW9PYL6</accession>
<sequence length="148" mass="17132">MINDPLKVIYDFVHESGLLTKVEYLFNDYFDFAPVSLILHAEHRLLVVNAVAEDDTVELTTFLPVVESGYTLMDVSSQKPWQKLLHHRLQWAWLLTNQQGYFDGIQFAYMDEPNDEPNIPTIIQLQVLASSFHIFHLVREHVSSKSSD</sequence>
<reference evidence="1" key="1">
    <citation type="submission" date="2024-01" db="EMBL/GenBank/DDBJ databases">
        <title>Bank of Algae and Cyanobacteria of the Azores (BACA) strain genomes.</title>
        <authorList>
            <person name="Luz R."/>
            <person name="Cordeiro R."/>
            <person name="Fonseca A."/>
            <person name="Goncalves V."/>
        </authorList>
    </citation>
    <scope>NUCLEOTIDE SEQUENCE</scope>
    <source>
        <strain evidence="1">BACA0141</strain>
    </source>
</reference>
<evidence type="ECO:0000313" key="2">
    <source>
        <dbReference type="Proteomes" id="UP001333818"/>
    </source>
</evidence>
<protein>
    <submittedName>
        <fullName evidence="1">DUF6334 family protein</fullName>
    </submittedName>
</protein>
<name>A0AAW9PYL6_9CYAN</name>
<dbReference type="AlphaFoldDB" id="A0AAW9PYL6"/>
<evidence type="ECO:0000313" key="1">
    <source>
        <dbReference type="EMBL" id="MEE3716055.1"/>
    </source>
</evidence>
<dbReference type="Proteomes" id="UP001333818">
    <property type="component" value="Unassembled WGS sequence"/>
</dbReference>
<organism evidence="1 2">
    <name type="scientific">Tumidithrix elongata BACA0141</name>
    <dbReference type="NCBI Taxonomy" id="2716417"/>
    <lineage>
        <taxon>Bacteria</taxon>
        <taxon>Bacillati</taxon>
        <taxon>Cyanobacteriota</taxon>
        <taxon>Cyanophyceae</taxon>
        <taxon>Pseudanabaenales</taxon>
        <taxon>Pseudanabaenaceae</taxon>
        <taxon>Tumidithrix</taxon>
        <taxon>Tumidithrix elongata</taxon>
    </lineage>
</organism>
<dbReference type="Pfam" id="PF19860">
    <property type="entry name" value="DUF6334"/>
    <property type="match status" value="1"/>
</dbReference>
<dbReference type="EMBL" id="JAZBJZ010000011">
    <property type="protein sequence ID" value="MEE3716055.1"/>
    <property type="molecule type" value="Genomic_DNA"/>
</dbReference>
<proteinExistence type="predicted"/>